<reference evidence="14" key="1">
    <citation type="submission" date="2025-08" db="UniProtKB">
        <authorList>
            <consortium name="Ensembl"/>
        </authorList>
    </citation>
    <scope>IDENTIFICATION</scope>
</reference>
<dbReference type="FunFam" id="1.20.58.1880:FF:000001">
    <property type="entry name" value="REST corepressor 1"/>
    <property type="match status" value="1"/>
</dbReference>
<protein>
    <submittedName>
        <fullName evidence="14">REST corepressor 3</fullName>
    </submittedName>
</protein>
<evidence type="ECO:0000259" key="13">
    <source>
        <dbReference type="PROSITE" id="PS51294"/>
    </source>
</evidence>
<dbReference type="PROSITE" id="PS51293">
    <property type="entry name" value="SANT"/>
    <property type="match status" value="2"/>
</dbReference>
<accession>A0A8C4QN02</accession>
<dbReference type="PANTHER" id="PTHR16089">
    <property type="entry name" value="REST COREPRESSOR COREST PROTEIN-RELATED"/>
    <property type="match status" value="1"/>
</dbReference>
<keyword evidence="7" id="KW-0539">Nucleus</keyword>
<dbReference type="GO" id="GO:0003714">
    <property type="term" value="F:transcription corepressor activity"/>
    <property type="evidence" value="ECO:0007669"/>
    <property type="project" value="TreeGrafter"/>
</dbReference>
<feature type="compositionally biased region" description="Low complexity" evidence="10">
    <location>
        <begin position="474"/>
        <end position="483"/>
    </location>
</feature>
<keyword evidence="2" id="KW-0678">Repressor</keyword>
<dbReference type="PANTHER" id="PTHR16089:SF28">
    <property type="entry name" value="REST COREPRESSOR"/>
    <property type="match status" value="1"/>
</dbReference>
<feature type="domain" description="SANT" evidence="12">
    <location>
        <begin position="180"/>
        <end position="231"/>
    </location>
</feature>
<keyword evidence="3" id="KW-0677">Repeat</keyword>
<evidence type="ECO:0000313" key="15">
    <source>
        <dbReference type="Proteomes" id="UP000694388"/>
    </source>
</evidence>
<comment type="subcellular location">
    <subcellularLocation>
        <location evidence="1">Nucleus</location>
    </subcellularLocation>
</comment>
<evidence type="ECO:0000256" key="9">
    <source>
        <dbReference type="SAM" id="Coils"/>
    </source>
</evidence>
<feature type="region of interest" description="Disordered" evidence="10">
    <location>
        <begin position="456"/>
        <end position="590"/>
    </location>
</feature>
<feature type="region of interest" description="Disordered" evidence="10">
    <location>
        <begin position="1"/>
        <end position="55"/>
    </location>
</feature>
<dbReference type="InterPro" id="IPR049048">
    <property type="entry name" value="REST_helical"/>
</dbReference>
<dbReference type="GO" id="GO:0005667">
    <property type="term" value="C:transcription regulator complex"/>
    <property type="evidence" value="ECO:0007669"/>
    <property type="project" value="TreeGrafter"/>
</dbReference>
<comment type="similarity">
    <text evidence="8">Belongs to the CoREST family.</text>
</comment>
<keyword evidence="4" id="KW-0805">Transcription regulation</keyword>
<keyword evidence="5 9" id="KW-0175">Coiled coil</keyword>
<dbReference type="PROSITE" id="PS51294">
    <property type="entry name" value="HTH_MYB"/>
    <property type="match status" value="1"/>
</dbReference>
<evidence type="ECO:0000256" key="2">
    <source>
        <dbReference type="ARBA" id="ARBA00022491"/>
    </source>
</evidence>
<dbReference type="Gene3D" id="1.10.10.60">
    <property type="entry name" value="Homeodomain-like"/>
    <property type="match status" value="1"/>
</dbReference>
<feature type="domain" description="ELM2" evidence="11">
    <location>
        <begin position="98"/>
        <end position="179"/>
    </location>
</feature>
<dbReference type="FunFam" id="4.10.1240.50:FF:000002">
    <property type="entry name" value="REST corepressor isoform X1"/>
    <property type="match status" value="1"/>
</dbReference>
<dbReference type="GO" id="GO:0000118">
    <property type="term" value="C:histone deacetylase complex"/>
    <property type="evidence" value="ECO:0007669"/>
    <property type="project" value="TreeGrafter"/>
</dbReference>
<evidence type="ECO:0000313" key="14">
    <source>
        <dbReference type="Ensembl" id="ENSEBUP00000017979.1"/>
    </source>
</evidence>
<feature type="domain" description="HTH myb-type" evidence="13">
    <location>
        <begin position="399"/>
        <end position="446"/>
    </location>
</feature>
<dbReference type="InterPro" id="IPR001005">
    <property type="entry name" value="SANT/Myb"/>
</dbReference>
<evidence type="ECO:0000256" key="8">
    <source>
        <dbReference type="ARBA" id="ARBA00038011"/>
    </source>
</evidence>
<dbReference type="Gene3D" id="4.10.1240.50">
    <property type="match status" value="1"/>
</dbReference>
<dbReference type="FunFam" id="1.10.10.60:FF:000033">
    <property type="entry name" value="REST corepressor 3"/>
    <property type="match status" value="1"/>
</dbReference>
<dbReference type="GO" id="GO:0006357">
    <property type="term" value="P:regulation of transcription by RNA polymerase II"/>
    <property type="evidence" value="ECO:0007669"/>
    <property type="project" value="TreeGrafter"/>
</dbReference>
<feature type="compositionally biased region" description="Low complexity" evidence="10">
    <location>
        <begin position="579"/>
        <end position="590"/>
    </location>
</feature>
<feature type="coiled-coil region" evidence="9">
    <location>
        <begin position="352"/>
        <end position="379"/>
    </location>
</feature>
<keyword evidence="6" id="KW-0804">Transcription</keyword>
<evidence type="ECO:0000256" key="7">
    <source>
        <dbReference type="ARBA" id="ARBA00023242"/>
    </source>
</evidence>
<dbReference type="Pfam" id="PF20878">
    <property type="entry name" value="REST_helical"/>
    <property type="match status" value="1"/>
</dbReference>
<evidence type="ECO:0000256" key="3">
    <source>
        <dbReference type="ARBA" id="ARBA00022737"/>
    </source>
</evidence>
<dbReference type="Gene3D" id="1.20.58.1880">
    <property type="match status" value="1"/>
</dbReference>
<dbReference type="Proteomes" id="UP000694388">
    <property type="component" value="Unplaced"/>
</dbReference>
<dbReference type="InterPro" id="IPR009057">
    <property type="entry name" value="Homeodomain-like_sf"/>
</dbReference>
<proteinExistence type="inferred from homology"/>
<dbReference type="InterPro" id="IPR000949">
    <property type="entry name" value="ELM2_dom"/>
</dbReference>
<dbReference type="CDD" id="cd00167">
    <property type="entry name" value="SANT"/>
    <property type="match status" value="1"/>
</dbReference>
<evidence type="ECO:0000256" key="5">
    <source>
        <dbReference type="ARBA" id="ARBA00023054"/>
    </source>
</evidence>
<evidence type="ECO:0000259" key="11">
    <source>
        <dbReference type="PROSITE" id="PS51156"/>
    </source>
</evidence>
<reference evidence="14" key="2">
    <citation type="submission" date="2025-09" db="UniProtKB">
        <authorList>
            <consortium name="Ensembl"/>
        </authorList>
    </citation>
    <scope>IDENTIFICATION</scope>
</reference>
<dbReference type="Pfam" id="PF00249">
    <property type="entry name" value="Myb_DNA-binding"/>
    <property type="match status" value="2"/>
</dbReference>
<evidence type="ECO:0000256" key="6">
    <source>
        <dbReference type="ARBA" id="ARBA00023163"/>
    </source>
</evidence>
<dbReference type="PROSITE" id="PS51156">
    <property type="entry name" value="ELM2"/>
    <property type="match status" value="1"/>
</dbReference>
<feature type="domain" description="SANT" evidence="12">
    <location>
        <begin position="395"/>
        <end position="446"/>
    </location>
</feature>
<dbReference type="GeneTree" id="ENSGT00940000154196"/>
<dbReference type="InterPro" id="IPR017884">
    <property type="entry name" value="SANT_dom"/>
</dbReference>
<keyword evidence="15" id="KW-1185">Reference proteome</keyword>
<feature type="compositionally biased region" description="Pro residues" evidence="10">
    <location>
        <begin position="496"/>
        <end position="522"/>
    </location>
</feature>
<name>A0A8C4QN02_EPTBU</name>
<dbReference type="InterPro" id="IPR051066">
    <property type="entry name" value="Trans_reg/Corepressor"/>
</dbReference>
<dbReference type="SMART" id="SM00717">
    <property type="entry name" value="SANT"/>
    <property type="match status" value="2"/>
</dbReference>
<sequence>MPSVMDKGGELLRCGRAGGGTKSFTGGDANGHLSEESSSSDEERGDRRRRRGCHNVKAQPTEIYHMVKGSGPTFHQRKVFFSGLHKQNATVLEYLAGGGMRVGLDYQAIVSEYHPNTVVKEHPAMLVWSPYHDLPECKLDEYVAIAKEKHGYNMEQALGMLFWHKHNIEKALADLPNFTPFPDEWTVEDKVLFEQAFSFHGKSFHRIQQMLPDKSIGSLVRYYYSWKKTRTRISVMDRQARRLAGKREHGDSDDDSEEGNEHDGNDSDFDPSQEGVKEDQHRTHHHQQRHQQQQQHFSMHGSTAGPMKRESQVSQYRHHPLKSKRRPPRGMYLNRDDLLVISANPSAAGTLLRQQDMELISLKRQVQNAKQLNSTMKQKMEVGISQFRPGEVNPRISARWSTEEQLLAVQGVRKYGKDFRAIADVIGTKSVAQIKNFFISYRRRFSLDEVLQEWESEQGVTGITTRHHRDDGTKSSSNSSSAKNSDDDDEVQPVMMPDPAPPPPVSVSLNPPPPLLRPPLPSGPSLHHQPPPLQPQHPRFIHGGPPTQPPPLIRPTPNPPRLNPRPLLASHPPSLLQGNSSSSSNSSYLY</sequence>
<feature type="compositionally biased region" description="Basic residues" evidence="10">
    <location>
        <begin position="316"/>
        <end position="328"/>
    </location>
</feature>
<organism evidence="14 15">
    <name type="scientific">Eptatretus burgeri</name>
    <name type="common">Inshore hagfish</name>
    <dbReference type="NCBI Taxonomy" id="7764"/>
    <lineage>
        <taxon>Eukaryota</taxon>
        <taxon>Metazoa</taxon>
        <taxon>Chordata</taxon>
        <taxon>Craniata</taxon>
        <taxon>Vertebrata</taxon>
        <taxon>Cyclostomata</taxon>
        <taxon>Myxini</taxon>
        <taxon>Myxiniformes</taxon>
        <taxon>Myxinidae</taxon>
        <taxon>Eptatretinae</taxon>
        <taxon>Eptatretus</taxon>
    </lineage>
</organism>
<feature type="region of interest" description="Disordered" evidence="10">
    <location>
        <begin position="237"/>
        <end position="331"/>
    </location>
</feature>
<dbReference type="Ensembl" id="ENSEBUT00000018555.1">
    <property type="protein sequence ID" value="ENSEBUP00000017979.1"/>
    <property type="gene ID" value="ENSEBUG00000011238.1"/>
</dbReference>
<evidence type="ECO:0000259" key="12">
    <source>
        <dbReference type="PROSITE" id="PS51293"/>
    </source>
</evidence>
<evidence type="ECO:0000256" key="1">
    <source>
        <dbReference type="ARBA" id="ARBA00004123"/>
    </source>
</evidence>
<evidence type="ECO:0000256" key="4">
    <source>
        <dbReference type="ARBA" id="ARBA00023015"/>
    </source>
</evidence>
<dbReference type="AlphaFoldDB" id="A0A8C4QN02"/>
<evidence type="ECO:0000256" key="10">
    <source>
        <dbReference type="SAM" id="MobiDB-lite"/>
    </source>
</evidence>
<dbReference type="SUPFAM" id="SSF46689">
    <property type="entry name" value="Homeodomain-like"/>
    <property type="match status" value="2"/>
</dbReference>
<dbReference type="SMART" id="SM01189">
    <property type="entry name" value="ELM2"/>
    <property type="match status" value="1"/>
</dbReference>
<dbReference type="Pfam" id="PF01448">
    <property type="entry name" value="ELM2"/>
    <property type="match status" value="1"/>
</dbReference>
<dbReference type="InterPro" id="IPR017930">
    <property type="entry name" value="Myb_dom"/>
</dbReference>
<feature type="compositionally biased region" description="Pro residues" evidence="10">
    <location>
        <begin position="546"/>
        <end position="563"/>
    </location>
</feature>